<dbReference type="Pfam" id="PF01041">
    <property type="entry name" value="DegT_DnrJ_EryC1"/>
    <property type="match status" value="1"/>
</dbReference>
<dbReference type="GO" id="GO:0019180">
    <property type="term" value="F:dTDP-4-amino-4,6-dideoxygalactose transaminase activity"/>
    <property type="evidence" value="ECO:0007669"/>
    <property type="project" value="UniProtKB-EC"/>
</dbReference>
<keyword evidence="2" id="KW-0663">Pyridoxal phosphate</keyword>
<gene>
    <name evidence="3" type="primary">rffA</name>
    <name evidence="3" type="synonym">fcnA</name>
    <name evidence="3" type="synonym">wecE</name>
    <name evidence="3" type="ORF">ACFQ0S_03870</name>
</gene>
<comment type="caution">
    <text evidence="3">The sequence shown here is derived from an EMBL/GenBank/DDBJ whole genome shotgun (WGS) entry which is preliminary data.</text>
</comment>
<proteinExistence type="inferred from homology"/>
<accession>A0ABW3J0K9</accession>
<keyword evidence="3" id="KW-0032">Aminotransferase</keyword>
<dbReference type="EMBL" id="JBHTIZ010000011">
    <property type="protein sequence ID" value="MFD0983609.1"/>
    <property type="molecule type" value="Genomic_DNA"/>
</dbReference>
<evidence type="ECO:0000313" key="3">
    <source>
        <dbReference type="EMBL" id="MFD0983609.1"/>
    </source>
</evidence>
<sequence>MKIPFNKPYLTGKETHYIYDAVNSGKISGNGKYTKLCQNFFESQYGFKKVLLTTSCTDALEMAAMLANIEPGDEVIIPSYTFVSTAIAFIRQGAKIVFADSYSDNPNIDAGKIEALITNKTKAIIPVHYAGVACDMDKIMEVANMYNLLVIEDAAQAIDSFYTGKDGVKKALGSVGHLAAFSFHETKNIISGEGGMLTINDERFIQRAEIIWEKGTNRAEFFRGEVNKYGWVDTGSSFLPSEVIAAFLWAQIENLGVIQNKRKSLWNTYYSGLKAIDSLHFNLPIVPNYATNNAHMFYIICKDMNYRMALIEQLKSNGYHAVFHYLSLHSSDFYKDKHDGRALFNSDNFSDCLVRLPMFYELDVEGIQNIIASIKNIN</sequence>
<comment type="similarity">
    <text evidence="1 2">Belongs to the DegT/DnrJ/EryC1 family.</text>
</comment>
<keyword evidence="3" id="KW-0808">Transferase</keyword>
<evidence type="ECO:0000313" key="4">
    <source>
        <dbReference type="Proteomes" id="UP001597051"/>
    </source>
</evidence>
<protein>
    <submittedName>
        <fullName evidence="3">dTDP-4-amino-4,6-dideoxygalactose transaminase</fullName>
        <ecNumber evidence="3">2.6.1.59</ecNumber>
    </submittedName>
</protein>
<dbReference type="PANTHER" id="PTHR30244:SF34">
    <property type="entry name" value="DTDP-4-AMINO-4,6-DIDEOXYGALACTOSE TRANSAMINASE"/>
    <property type="match status" value="1"/>
</dbReference>
<dbReference type="RefSeq" id="WP_379754123.1">
    <property type="nucleotide sequence ID" value="NZ_JBHSYB010000012.1"/>
</dbReference>
<dbReference type="InterPro" id="IPR012749">
    <property type="entry name" value="WecE-like"/>
</dbReference>
<dbReference type="CDD" id="cd00616">
    <property type="entry name" value="AHBA_syn"/>
    <property type="match status" value="1"/>
</dbReference>
<dbReference type="PANTHER" id="PTHR30244">
    <property type="entry name" value="TRANSAMINASE"/>
    <property type="match status" value="1"/>
</dbReference>
<dbReference type="EC" id="2.6.1.59" evidence="3"/>
<dbReference type="Gene3D" id="3.40.640.10">
    <property type="entry name" value="Type I PLP-dependent aspartate aminotransferase-like (Major domain)"/>
    <property type="match status" value="1"/>
</dbReference>
<keyword evidence="4" id="KW-1185">Reference proteome</keyword>
<dbReference type="NCBIfam" id="NF008687">
    <property type="entry name" value="PRK11706.1"/>
    <property type="match status" value="1"/>
</dbReference>
<reference evidence="4" key="1">
    <citation type="journal article" date="2019" name="Int. J. Syst. Evol. Microbiol.">
        <title>The Global Catalogue of Microorganisms (GCM) 10K type strain sequencing project: providing services to taxonomists for standard genome sequencing and annotation.</title>
        <authorList>
            <consortium name="The Broad Institute Genomics Platform"/>
            <consortium name="The Broad Institute Genome Sequencing Center for Infectious Disease"/>
            <person name="Wu L."/>
            <person name="Ma J."/>
        </authorList>
    </citation>
    <scope>NUCLEOTIDE SEQUENCE [LARGE SCALE GENOMIC DNA]</scope>
    <source>
        <strain evidence="4">CECT 7649</strain>
    </source>
</reference>
<dbReference type="Proteomes" id="UP001597051">
    <property type="component" value="Unassembled WGS sequence"/>
</dbReference>
<dbReference type="PIRSF" id="PIRSF000390">
    <property type="entry name" value="PLP_StrS"/>
    <property type="match status" value="1"/>
</dbReference>
<dbReference type="InterPro" id="IPR000653">
    <property type="entry name" value="DegT/StrS_aminotransferase"/>
</dbReference>
<dbReference type="SUPFAM" id="SSF53383">
    <property type="entry name" value="PLP-dependent transferases"/>
    <property type="match status" value="1"/>
</dbReference>
<organism evidence="3 4">
    <name type="scientific">Flavobacterium myungsuense</name>
    <dbReference type="NCBI Taxonomy" id="651823"/>
    <lineage>
        <taxon>Bacteria</taxon>
        <taxon>Pseudomonadati</taxon>
        <taxon>Bacteroidota</taxon>
        <taxon>Flavobacteriia</taxon>
        <taxon>Flavobacteriales</taxon>
        <taxon>Flavobacteriaceae</taxon>
        <taxon>Flavobacterium</taxon>
    </lineage>
</organism>
<dbReference type="InterPro" id="IPR015424">
    <property type="entry name" value="PyrdxlP-dep_Trfase"/>
</dbReference>
<name>A0ABW3J0K9_9FLAO</name>
<evidence type="ECO:0000256" key="1">
    <source>
        <dbReference type="ARBA" id="ARBA00037999"/>
    </source>
</evidence>
<dbReference type="InterPro" id="IPR015421">
    <property type="entry name" value="PyrdxlP-dep_Trfase_major"/>
</dbReference>
<evidence type="ECO:0000256" key="2">
    <source>
        <dbReference type="RuleBase" id="RU004508"/>
    </source>
</evidence>
<dbReference type="NCBIfam" id="TIGR02379">
    <property type="entry name" value="ECA_wecE"/>
    <property type="match status" value="1"/>
</dbReference>